<sequence>RKEAKEEKRLNSQAARLGEEQAARERRLDNEAKQLRNQEAALRLEKMRREFEQQKKAAGD</sequence>
<name>A0ACC3CZ80_9PEZI</name>
<organism evidence="1 2">
    <name type="scientific">Coniosporium uncinatum</name>
    <dbReference type="NCBI Taxonomy" id="93489"/>
    <lineage>
        <taxon>Eukaryota</taxon>
        <taxon>Fungi</taxon>
        <taxon>Dikarya</taxon>
        <taxon>Ascomycota</taxon>
        <taxon>Pezizomycotina</taxon>
        <taxon>Dothideomycetes</taxon>
        <taxon>Dothideomycetes incertae sedis</taxon>
        <taxon>Coniosporium</taxon>
    </lineage>
</organism>
<proteinExistence type="predicted"/>
<dbReference type="Proteomes" id="UP001186974">
    <property type="component" value="Unassembled WGS sequence"/>
</dbReference>
<reference evidence="1" key="1">
    <citation type="submission" date="2024-09" db="EMBL/GenBank/DDBJ databases">
        <title>Black Yeasts Isolated from many extreme environments.</title>
        <authorList>
            <person name="Coleine C."/>
            <person name="Stajich J.E."/>
            <person name="Selbmann L."/>
        </authorList>
    </citation>
    <scope>NUCLEOTIDE SEQUENCE</scope>
    <source>
        <strain evidence="1">CCFEE 5737</strain>
    </source>
</reference>
<protein>
    <submittedName>
        <fullName evidence="1">Uncharacterized protein</fullName>
    </submittedName>
</protein>
<keyword evidence="2" id="KW-1185">Reference proteome</keyword>
<evidence type="ECO:0000313" key="1">
    <source>
        <dbReference type="EMBL" id="KAK3059480.1"/>
    </source>
</evidence>
<accession>A0ACC3CZ80</accession>
<feature type="non-terminal residue" evidence="1">
    <location>
        <position position="1"/>
    </location>
</feature>
<gene>
    <name evidence="1" type="ORF">LTS18_010769</name>
</gene>
<comment type="caution">
    <text evidence="1">The sequence shown here is derived from an EMBL/GenBank/DDBJ whole genome shotgun (WGS) entry which is preliminary data.</text>
</comment>
<evidence type="ECO:0000313" key="2">
    <source>
        <dbReference type="Proteomes" id="UP001186974"/>
    </source>
</evidence>
<dbReference type="EMBL" id="JAWDJW010009370">
    <property type="protein sequence ID" value="KAK3059480.1"/>
    <property type="molecule type" value="Genomic_DNA"/>
</dbReference>